<evidence type="ECO:0000256" key="5">
    <source>
        <dbReference type="ARBA" id="ARBA00022989"/>
    </source>
</evidence>
<dbReference type="GO" id="GO:0005886">
    <property type="term" value="C:plasma membrane"/>
    <property type="evidence" value="ECO:0007669"/>
    <property type="project" value="UniProtKB-SubCell"/>
</dbReference>
<reference evidence="10" key="1">
    <citation type="submission" date="2016-10" db="EMBL/GenBank/DDBJ databases">
        <authorList>
            <person name="Varghese N."/>
            <person name="Submissions S."/>
        </authorList>
    </citation>
    <scope>NUCLEOTIDE SEQUENCE [LARGE SCALE GENOMIC DNA]</scope>
    <source>
        <strain evidence="10">DSM 17934</strain>
    </source>
</reference>
<feature type="transmembrane region" description="Helical" evidence="7">
    <location>
        <begin position="174"/>
        <end position="191"/>
    </location>
</feature>
<evidence type="ECO:0000256" key="1">
    <source>
        <dbReference type="ARBA" id="ARBA00004651"/>
    </source>
</evidence>
<feature type="transmembrane region" description="Helical" evidence="7">
    <location>
        <begin position="150"/>
        <end position="168"/>
    </location>
</feature>
<protein>
    <submittedName>
        <fullName evidence="9">Uncharacterized membrane protein YeiH</fullName>
    </submittedName>
</protein>
<gene>
    <name evidence="9" type="ORF">SAMN05660918_1620</name>
</gene>
<feature type="transmembrane region" description="Helical" evidence="7">
    <location>
        <begin position="59"/>
        <end position="79"/>
    </location>
</feature>
<feature type="transmembrane region" description="Helical" evidence="7">
    <location>
        <begin position="30"/>
        <end position="47"/>
    </location>
</feature>
<keyword evidence="4 7" id="KW-0812">Transmembrane</keyword>
<sequence length="200" mass="21890">MEILPILSYLGIFVFAVTGVLKARTQRFDLIGAVILSFVMAYGGGTTRDLLIGIRPVSWINDNFAIILVLIATIVTFFFKLDFKVIKKLLFWTDAFGIGFFTIVGLQVALQAGISEGYALIMGVITATFGGLLADILCNSVPNLLKPGELYATACLIGGALYLAMEFFKINHEISMIICVLVTATIRIYSIRKKLQLPVV</sequence>
<feature type="domain" description="Glycine transporter" evidence="8">
    <location>
        <begin position="92"/>
        <end position="165"/>
    </location>
</feature>
<evidence type="ECO:0000256" key="7">
    <source>
        <dbReference type="SAM" id="Phobius"/>
    </source>
</evidence>
<feature type="transmembrane region" description="Helical" evidence="7">
    <location>
        <begin position="6"/>
        <end position="23"/>
    </location>
</feature>
<keyword evidence="3" id="KW-1003">Cell membrane</keyword>
<feature type="transmembrane region" description="Helical" evidence="7">
    <location>
        <begin position="118"/>
        <end position="138"/>
    </location>
</feature>
<dbReference type="PANTHER" id="PTHR30506:SF3">
    <property type="entry name" value="UPF0126 INNER MEMBRANE PROTEIN YADS-RELATED"/>
    <property type="match status" value="1"/>
</dbReference>
<comment type="subcellular location">
    <subcellularLocation>
        <location evidence="1">Cell membrane</location>
        <topology evidence="1">Multi-pass membrane protein</topology>
    </subcellularLocation>
</comment>
<comment type="similarity">
    <text evidence="2">Belongs to the UPF0126 family.</text>
</comment>
<proteinExistence type="inferred from homology"/>
<keyword evidence="5 7" id="KW-1133">Transmembrane helix</keyword>
<evidence type="ECO:0000256" key="2">
    <source>
        <dbReference type="ARBA" id="ARBA00008193"/>
    </source>
</evidence>
<dbReference type="PANTHER" id="PTHR30506">
    <property type="entry name" value="INNER MEMBRANE PROTEIN"/>
    <property type="match status" value="1"/>
</dbReference>
<feature type="transmembrane region" description="Helical" evidence="7">
    <location>
        <begin position="91"/>
        <end position="112"/>
    </location>
</feature>
<evidence type="ECO:0000313" key="9">
    <source>
        <dbReference type="EMBL" id="SEI78528.1"/>
    </source>
</evidence>
<dbReference type="Proteomes" id="UP000199702">
    <property type="component" value="Unassembled WGS sequence"/>
</dbReference>
<evidence type="ECO:0000313" key="10">
    <source>
        <dbReference type="Proteomes" id="UP000199702"/>
    </source>
</evidence>
<dbReference type="OrthoDB" id="9791874at2"/>
<dbReference type="RefSeq" id="WP_091311162.1">
    <property type="nucleotide sequence ID" value="NZ_CBCSJU010000008.1"/>
</dbReference>
<organism evidence="9 10">
    <name type="scientific">Flavobacterium terrigena</name>
    <dbReference type="NCBI Taxonomy" id="402734"/>
    <lineage>
        <taxon>Bacteria</taxon>
        <taxon>Pseudomonadati</taxon>
        <taxon>Bacteroidota</taxon>
        <taxon>Flavobacteriia</taxon>
        <taxon>Flavobacteriales</taxon>
        <taxon>Flavobacteriaceae</taxon>
        <taxon>Flavobacterium</taxon>
    </lineage>
</organism>
<accession>A0A1H6TEP4</accession>
<dbReference type="STRING" id="402734.SAMN05660918_1620"/>
<evidence type="ECO:0000256" key="4">
    <source>
        <dbReference type="ARBA" id="ARBA00022692"/>
    </source>
</evidence>
<dbReference type="EMBL" id="FNYA01000003">
    <property type="protein sequence ID" value="SEI78528.1"/>
    <property type="molecule type" value="Genomic_DNA"/>
</dbReference>
<keyword evidence="6 7" id="KW-0472">Membrane</keyword>
<evidence type="ECO:0000256" key="6">
    <source>
        <dbReference type="ARBA" id="ARBA00023136"/>
    </source>
</evidence>
<dbReference type="AlphaFoldDB" id="A0A1H6TEP4"/>
<evidence type="ECO:0000256" key="3">
    <source>
        <dbReference type="ARBA" id="ARBA00022475"/>
    </source>
</evidence>
<dbReference type="Pfam" id="PF03458">
    <property type="entry name" value="Gly_transporter"/>
    <property type="match status" value="2"/>
</dbReference>
<feature type="domain" description="Glycine transporter" evidence="8">
    <location>
        <begin position="6"/>
        <end position="79"/>
    </location>
</feature>
<evidence type="ECO:0000259" key="8">
    <source>
        <dbReference type="Pfam" id="PF03458"/>
    </source>
</evidence>
<keyword evidence="10" id="KW-1185">Reference proteome</keyword>
<name>A0A1H6TEP4_9FLAO</name>
<dbReference type="InterPro" id="IPR005115">
    <property type="entry name" value="Gly_transporter"/>
</dbReference>